<sequence>RIIQELWNEINDNATKEVRLIIVSASDRIAEELANIIEILKSWNYGELKKCFQHIMNAMILIAF</sequence>
<feature type="non-terminal residue" evidence="1">
    <location>
        <position position="1"/>
    </location>
</feature>
<accession>A0A9P1T5Z8</accession>
<dbReference type="AlphaFoldDB" id="A0A9P1T5Z8"/>
<protein>
    <submittedName>
        <fullName evidence="1">GntR family transcriptional regulator</fullName>
    </submittedName>
</protein>
<comment type="caution">
    <text evidence="1">The sequence shown here is derived from an EMBL/GenBank/DDBJ whole genome shotgun (WGS) entry which is preliminary data.</text>
</comment>
<evidence type="ECO:0000313" key="2">
    <source>
        <dbReference type="Proteomes" id="UP000331186"/>
    </source>
</evidence>
<name>A0A9P1T5Z8_LISMN</name>
<dbReference type="EMBL" id="AAAJKI010000055">
    <property type="protein sequence ID" value="EAC6549525.1"/>
    <property type="molecule type" value="Genomic_DNA"/>
</dbReference>
<dbReference type="Proteomes" id="UP000331186">
    <property type="component" value="Unassembled WGS sequence"/>
</dbReference>
<proteinExistence type="predicted"/>
<gene>
    <name evidence="1" type="ORF">DU018_14290</name>
</gene>
<reference evidence="1 2" key="1">
    <citation type="submission" date="2019-02" db="EMBL/GenBank/DDBJ databases">
        <authorList>
            <consortium name="GenomeTrakr: Next Generation Sequencing Network for Food Pathogen Tracability"/>
        </authorList>
    </citation>
    <scope>NUCLEOTIDE SEQUENCE [LARGE SCALE GENOMIC DNA]</scope>
    <source>
        <strain evidence="1 2">FDA00013332</strain>
    </source>
</reference>
<organism evidence="1 2">
    <name type="scientific">Listeria monocytogenes</name>
    <dbReference type="NCBI Taxonomy" id="1639"/>
    <lineage>
        <taxon>Bacteria</taxon>
        <taxon>Bacillati</taxon>
        <taxon>Bacillota</taxon>
        <taxon>Bacilli</taxon>
        <taxon>Bacillales</taxon>
        <taxon>Listeriaceae</taxon>
        <taxon>Listeria</taxon>
    </lineage>
</organism>
<evidence type="ECO:0000313" key="1">
    <source>
        <dbReference type="EMBL" id="EAC6549525.1"/>
    </source>
</evidence>